<dbReference type="PANTHER" id="PTHR43273:SF3">
    <property type="entry name" value="ANAEROBIC SULFATASE-MATURATING ENZYME HOMOLOG ASLB-RELATED"/>
    <property type="match status" value="1"/>
</dbReference>
<dbReference type="GO" id="GO:0051539">
    <property type="term" value="F:4 iron, 4 sulfur cluster binding"/>
    <property type="evidence" value="ECO:0007669"/>
    <property type="project" value="UniProtKB-KW"/>
</dbReference>
<dbReference type="InterPro" id="IPR023885">
    <property type="entry name" value="4Fe4S-binding_SPASM_dom"/>
</dbReference>
<dbReference type="SFLD" id="SFLDS00029">
    <property type="entry name" value="Radical_SAM"/>
    <property type="match status" value="1"/>
</dbReference>
<dbReference type="SFLD" id="SFLDG01072">
    <property type="entry name" value="dehydrogenase_like"/>
    <property type="match status" value="1"/>
</dbReference>
<dbReference type="InterPro" id="IPR034491">
    <property type="entry name" value="Anaerob_Ser_sulfatase-maturase"/>
</dbReference>
<accession>A0A7Z7LF91</accession>
<dbReference type="GO" id="GO:0016491">
    <property type="term" value="F:oxidoreductase activity"/>
    <property type="evidence" value="ECO:0007669"/>
    <property type="project" value="UniProtKB-KW"/>
</dbReference>
<dbReference type="InterPro" id="IPR023867">
    <property type="entry name" value="Sulphatase_maturase_rSAM"/>
</dbReference>
<keyword evidence="6" id="KW-0411">Iron-sulfur</keyword>
<dbReference type="SFLD" id="SFLDG01386">
    <property type="entry name" value="main_SPASM_domain-containing"/>
    <property type="match status" value="1"/>
</dbReference>
<evidence type="ECO:0000256" key="5">
    <source>
        <dbReference type="ARBA" id="ARBA00023004"/>
    </source>
</evidence>
<dbReference type="AlphaFoldDB" id="A0A7Z7LF91"/>
<dbReference type="NCBIfam" id="TIGR04085">
    <property type="entry name" value="rSAM_more_4Fe4S"/>
    <property type="match status" value="1"/>
</dbReference>
<dbReference type="CDD" id="cd21120">
    <property type="entry name" value="SPASM_anSME"/>
    <property type="match status" value="1"/>
</dbReference>
<evidence type="ECO:0000256" key="3">
    <source>
        <dbReference type="ARBA" id="ARBA00022691"/>
    </source>
</evidence>
<keyword evidence="3" id="KW-0949">S-adenosyl-L-methionine</keyword>
<dbReference type="RefSeq" id="WP_169699112.1">
    <property type="nucleotide sequence ID" value="NZ_LS974202.1"/>
</dbReference>
<proteinExistence type="inferred from homology"/>
<keyword evidence="10" id="KW-1185">Reference proteome</keyword>
<dbReference type="SFLD" id="SFLDG01384">
    <property type="entry name" value="thioether_bond_formation_requi"/>
    <property type="match status" value="1"/>
</dbReference>
<evidence type="ECO:0000313" key="9">
    <source>
        <dbReference type="EMBL" id="SSC12892.1"/>
    </source>
</evidence>
<dbReference type="Pfam" id="PF13186">
    <property type="entry name" value="SPASM"/>
    <property type="match status" value="1"/>
</dbReference>
<evidence type="ECO:0000256" key="7">
    <source>
        <dbReference type="ARBA" id="ARBA00023601"/>
    </source>
</evidence>
<evidence type="ECO:0000313" key="10">
    <source>
        <dbReference type="Proteomes" id="UP000250796"/>
    </source>
</evidence>
<keyword evidence="5" id="KW-0408">Iron</keyword>
<reference evidence="9 10" key="1">
    <citation type="submission" date="2017-01" db="EMBL/GenBank/DDBJ databases">
        <authorList>
            <person name="Erauso G."/>
        </authorList>
    </citation>
    <scope>NUCLEOTIDE SEQUENCE [LARGE SCALE GENOMIC DNA]</scope>
    <source>
        <strain evidence="9">MESINF1</strain>
    </source>
</reference>
<sequence length="412" mass="47151">MGQEPLKRNNQHKVQAFHVMVKPTGALCNLDCAYCFYLHKQELINSRNVISEEVLERFIYEYINSQNVSEIVFTWQGGEPTLLGIDFFKKVIEYERLYCPPGKKIANDLQTNGTLLNEKWCEFLKEYNFLVGISIDGPERLHNVYRVSKDGGPTFKRVFNATKLLHRYGIDFNTLTVVNRINAKFPGEVYRFLRDSVGSTRIQFIPLVEPKIFKERPTTFMAEDSMPIIGTNEALPSKAGSIATDWSVVPQDYGRFLNGVFDLWYRNDIGRVFVFLFECALGQWLGMQSSLCIFAETCGRALAIEADGSIYSCDHFVYPEHLLGNIMNKRLIDMVNSTSQTVFGISKAATLPDYCQRCEYLFACHGECPKNRFVRTPEGEAGLNYLCSGLKLYFSHIDPYMKELAEAFRSSR</sequence>
<dbReference type="SFLD" id="SFLDG01067">
    <property type="entry name" value="SPASM/twitch_domain_containing"/>
    <property type="match status" value="1"/>
</dbReference>
<dbReference type="KEGG" id="minf:MESINF_1448"/>
<evidence type="ECO:0000256" key="1">
    <source>
        <dbReference type="ARBA" id="ARBA00001966"/>
    </source>
</evidence>
<comment type="similarity">
    <text evidence="7">Belongs to the radical SAM superfamily. Anaerobic sulfatase-maturating enzyme family.</text>
</comment>
<evidence type="ECO:0000256" key="4">
    <source>
        <dbReference type="ARBA" id="ARBA00022723"/>
    </source>
</evidence>
<evidence type="ECO:0000256" key="6">
    <source>
        <dbReference type="ARBA" id="ARBA00023014"/>
    </source>
</evidence>
<dbReference type="PROSITE" id="PS51918">
    <property type="entry name" value="RADICAL_SAM"/>
    <property type="match status" value="1"/>
</dbReference>
<name>A0A7Z7LF91_9BACT</name>
<dbReference type="InterPro" id="IPR058240">
    <property type="entry name" value="rSAM_sf"/>
</dbReference>
<dbReference type="EMBL" id="LS974202">
    <property type="protein sequence ID" value="SSC12892.1"/>
    <property type="molecule type" value="Genomic_DNA"/>
</dbReference>
<dbReference type="Pfam" id="PF04055">
    <property type="entry name" value="Radical_SAM"/>
    <property type="match status" value="1"/>
</dbReference>
<dbReference type="Proteomes" id="UP000250796">
    <property type="component" value="Chromosome MESINF"/>
</dbReference>
<dbReference type="SFLD" id="SFLDF00285">
    <property type="entry name" value="anaerobic_Ser-type_sulfatase-m"/>
    <property type="match status" value="1"/>
</dbReference>
<feature type="domain" description="Radical SAM core" evidence="8">
    <location>
        <begin position="11"/>
        <end position="236"/>
    </location>
</feature>
<dbReference type="PANTHER" id="PTHR43273">
    <property type="entry name" value="ANAEROBIC SULFATASE-MATURATING ENZYME HOMOLOG ASLB-RELATED"/>
    <property type="match status" value="1"/>
</dbReference>
<dbReference type="GO" id="GO:0046872">
    <property type="term" value="F:metal ion binding"/>
    <property type="evidence" value="ECO:0007669"/>
    <property type="project" value="UniProtKB-KW"/>
</dbReference>
<organism evidence="9 10">
    <name type="scientific">Mesotoga infera</name>
    <dbReference type="NCBI Taxonomy" id="1236046"/>
    <lineage>
        <taxon>Bacteria</taxon>
        <taxon>Thermotogati</taxon>
        <taxon>Thermotogota</taxon>
        <taxon>Thermotogae</taxon>
        <taxon>Kosmotogales</taxon>
        <taxon>Kosmotogaceae</taxon>
        <taxon>Mesotoga</taxon>
    </lineage>
</organism>
<dbReference type="NCBIfam" id="TIGR03942">
    <property type="entry name" value="sulfatase_rSAM"/>
    <property type="match status" value="1"/>
</dbReference>
<protein>
    <submittedName>
        <fullName evidence="9">Anaerobic sulfatase-maturating enzyme</fullName>
        <ecNumber evidence="9">1.1.99.-</ecNumber>
    </submittedName>
</protein>
<dbReference type="InterPro" id="IPR047207">
    <property type="entry name" value="SPASM_anSME"/>
</dbReference>
<dbReference type="Gene3D" id="3.20.20.70">
    <property type="entry name" value="Aldolase class I"/>
    <property type="match status" value="1"/>
</dbReference>
<evidence type="ECO:0000259" key="8">
    <source>
        <dbReference type="PROSITE" id="PS51918"/>
    </source>
</evidence>
<gene>
    <name evidence="9" type="primary">chuR</name>
    <name evidence="9" type="ORF">MESINF_1448</name>
</gene>
<evidence type="ECO:0000256" key="2">
    <source>
        <dbReference type="ARBA" id="ARBA00022485"/>
    </source>
</evidence>
<comment type="cofactor">
    <cofactor evidence="1">
        <name>[4Fe-4S] cluster</name>
        <dbReference type="ChEBI" id="CHEBI:49883"/>
    </cofactor>
</comment>
<dbReference type="InterPro" id="IPR007197">
    <property type="entry name" value="rSAM"/>
</dbReference>
<dbReference type="CDD" id="cd01335">
    <property type="entry name" value="Radical_SAM"/>
    <property type="match status" value="1"/>
</dbReference>
<dbReference type="SUPFAM" id="SSF102114">
    <property type="entry name" value="Radical SAM enzymes"/>
    <property type="match status" value="1"/>
</dbReference>
<dbReference type="InterPro" id="IPR013785">
    <property type="entry name" value="Aldolase_TIM"/>
</dbReference>
<keyword evidence="9" id="KW-0560">Oxidoreductase</keyword>
<dbReference type="EC" id="1.1.99.-" evidence="9"/>
<keyword evidence="2" id="KW-0004">4Fe-4S</keyword>
<keyword evidence="4" id="KW-0479">Metal-binding</keyword>